<dbReference type="InterPro" id="IPR002421">
    <property type="entry name" value="5-3_exonuclease"/>
</dbReference>
<dbReference type="InterPro" id="IPR038969">
    <property type="entry name" value="FEN"/>
</dbReference>
<dbReference type="Gene3D" id="3.40.50.1010">
    <property type="entry name" value="5'-nuclease"/>
    <property type="match status" value="1"/>
</dbReference>
<dbReference type="InterPro" id="IPR036397">
    <property type="entry name" value="RNaseH_sf"/>
</dbReference>
<dbReference type="Gene3D" id="3.30.420.10">
    <property type="entry name" value="Ribonuclease H-like superfamily/Ribonuclease H"/>
    <property type="match status" value="1"/>
</dbReference>
<feature type="non-terminal residue" evidence="3">
    <location>
        <position position="1"/>
    </location>
</feature>
<dbReference type="GO" id="GO:0033567">
    <property type="term" value="P:DNA replication, Okazaki fragment processing"/>
    <property type="evidence" value="ECO:0007669"/>
    <property type="project" value="InterPro"/>
</dbReference>
<dbReference type="InterPro" id="IPR036279">
    <property type="entry name" value="5-3_exonuclease_C_sf"/>
</dbReference>
<evidence type="ECO:0000313" key="3">
    <source>
        <dbReference type="EMBL" id="GAI65622.1"/>
    </source>
</evidence>
<reference evidence="3" key="1">
    <citation type="journal article" date="2014" name="Front. Microbiol.">
        <title>High frequency of phylogenetically diverse reductive dehalogenase-homologous genes in deep subseafloor sedimentary metagenomes.</title>
        <authorList>
            <person name="Kawai M."/>
            <person name="Futagami T."/>
            <person name="Toyoda A."/>
            <person name="Takaki Y."/>
            <person name="Nishi S."/>
            <person name="Hori S."/>
            <person name="Arai W."/>
            <person name="Tsubouchi T."/>
            <person name="Morono Y."/>
            <person name="Uchiyama I."/>
            <person name="Ito T."/>
            <person name="Fujiyama A."/>
            <person name="Inagaki F."/>
            <person name="Takami H."/>
        </authorList>
    </citation>
    <scope>NUCLEOTIDE SEQUENCE</scope>
    <source>
        <strain evidence="3">Expedition CK06-06</strain>
    </source>
</reference>
<dbReference type="InterPro" id="IPR029060">
    <property type="entry name" value="PIN-like_dom_sf"/>
</dbReference>
<protein>
    <recommendedName>
        <fullName evidence="2">5'-3' exonuclease domain-containing protein</fullName>
    </recommendedName>
</protein>
<feature type="non-terminal residue" evidence="3">
    <location>
        <position position="271"/>
    </location>
</feature>
<gene>
    <name evidence="3" type="ORF">S12H4_10775</name>
</gene>
<evidence type="ECO:0000259" key="2">
    <source>
        <dbReference type="SMART" id="SM00475"/>
    </source>
</evidence>
<sequence>IIVTGDKDAFQLITPHTKIMTTIKGVSEVKIYDEEDIRKKYGVGPEKIVDILALKGDVSDNIPGVPGVGEKTALALIKEFGSVENILNNTDKISKNILREQIKKYENQIKMSKKLATIVREVPMEYDFDSFKVKTPNYEKLWKVFKKLEFNNLLKKINPQINQAKKKLKFNLVETEEKLKGVINKIIERKYFAFYLLTSSCNAISANIFGIALSFKDNENYYIPLFSLNLLENTKCLSTELVLDQLRSCFENKGISKISHYLKFTFVLLRR</sequence>
<dbReference type="InterPro" id="IPR020045">
    <property type="entry name" value="DNA_polI_H3TH"/>
</dbReference>
<accession>X1QAX5</accession>
<dbReference type="InterPro" id="IPR012337">
    <property type="entry name" value="RNaseH-like_sf"/>
</dbReference>
<organism evidence="3">
    <name type="scientific">marine sediment metagenome</name>
    <dbReference type="NCBI Taxonomy" id="412755"/>
    <lineage>
        <taxon>unclassified sequences</taxon>
        <taxon>metagenomes</taxon>
        <taxon>ecological metagenomes</taxon>
    </lineage>
</organism>
<dbReference type="InterPro" id="IPR008918">
    <property type="entry name" value="HhH2"/>
</dbReference>
<dbReference type="Pfam" id="PF01367">
    <property type="entry name" value="5_3_exonuc"/>
    <property type="match status" value="1"/>
</dbReference>
<dbReference type="SMART" id="SM00279">
    <property type="entry name" value="HhH2"/>
    <property type="match status" value="1"/>
</dbReference>
<dbReference type="SUPFAM" id="SSF47807">
    <property type="entry name" value="5' to 3' exonuclease, C-terminal subdomain"/>
    <property type="match status" value="1"/>
</dbReference>
<name>X1QAX5_9ZZZZ</name>
<evidence type="ECO:0000256" key="1">
    <source>
        <dbReference type="ARBA" id="ARBA00023125"/>
    </source>
</evidence>
<dbReference type="GO" id="GO:0008409">
    <property type="term" value="F:5'-3' exonuclease activity"/>
    <property type="evidence" value="ECO:0007669"/>
    <property type="project" value="InterPro"/>
</dbReference>
<dbReference type="GO" id="GO:0017108">
    <property type="term" value="F:5'-flap endonuclease activity"/>
    <property type="evidence" value="ECO:0007669"/>
    <property type="project" value="InterPro"/>
</dbReference>
<dbReference type="AlphaFoldDB" id="X1QAX5"/>
<dbReference type="PANTHER" id="PTHR42646:SF2">
    <property type="entry name" value="5'-3' EXONUCLEASE FAMILY PROTEIN"/>
    <property type="match status" value="1"/>
</dbReference>
<feature type="domain" description="5'-3' exonuclease" evidence="2">
    <location>
        <begin position="1"/>
        <end position="134"/>
    </location>
</feature>
<dbReference type="SUPFAM" id="SSF88723">
    <property type="entry name" value="PIN domain-like"/>
    <property type="match status" value="1"/>
</dbReference>
<proteinExistence type="predicted"/>
<dbReference type="GO" id="GO:0003677">
    <property type="term" value="F:DNA binding"/>
    <property type="evidence" value="ECO:0007669"/>
    <property type="project" value="UniProtKB-KW"/>
</dbReference>
<dbReference type="SMART" id="SM00475">
    <property type="entry name" value="53EXOc"/>
    <property type="match status" value="1"/>
</dbReference>
<dbReference type="PANTHER" id="PTHR42646">
    <property type="entry name" value="FLAP ENDONUCLEASE XNI"/>
    <property type="match status" value="1"/>
</dbReference>
<dbReference type="SUPFAM" id="SSF53098">
    <property type="entry name" value="Ribonuclease H-like"/>
    <property type="match status" value="1"/>
</dbReference>
<keyword evidence="1" id="KW-0238">DNA-binding</keyword>
<dbReference type="FunFam" id="1.10.150.20:FF:000003">
    <property type="entry name" value="DNA polymerase I"/>
    <property type="match status" value="1"/>
</dbReference>
<dbReference type="Gene3D" id="1.10.150.20">
    <property type="entry name" value="5' to 3' exonuclease, C-terminal subdomain"/>
    <property type="match status" value="1"/>
</dbReference>
<dbReference type="CDD" id="cd09898">
    <property type="entry name" value="H3TH_53EXO"/>
    <property type="match status" value="1"/>
</dbReference>
<dbReference type="EMBL" id="BARW01004684">
    <property type="protein sequence ID" value="GAI65622.1"/>
    <property type="molecule type" value="Genomic_DNA"/>
</dbReference>
<comment type="caution">
    <text evidence="3">The sequence shown here is derived from an EMBL/GenBank/DDBJ whole genome shotgun (WGS) entry which is preliminary data.</text>
</comment>